<sequence>MRVRAPKYKSGCLPVSRRPAVLSRNCPTQKREIYDESFGFLISNASTPSLYPPPHQELAHLPRRHLSCRIQTFSILKPDFPQILHPDHNYSPLPHSNCKERSTVTKWDANSVPSISPPSPPHFCFQFETP</sequence>
<reference evidence="1 2" key="1">
    <citation type="submission" date="2021-06" db="EMBL/GenBank/DDBJ databases">
        <title>Caerostris extrusa draft genome.</title>
        <authorList>
            <person name="Kono N."/>
            <person name="Arakawa K."/>
        </authorList>
    </citation>
    <scope>NUCLEOTIDE SEQUENCE [LARGE SCALE GENOMIC DNA]</scope>
</reference>
<evidence type="ECO:0000313" key="1">
    <source>
        <dbReference type="EMBL" id="GIX71137.1"/>
    </source>
</evidence>
<dbReference type="AlphaFoldDB" id="A0AAV4MFA1"/>
<evidence type="ECO:0000313" key="2">
    <source>
        <dbReference type="Proteomes" id="UP001054945"/>
    </source>
</evidence>
<dbReference type="EMBL" id="BPLR01002193">
    <property type="protein sequence ID" value="GIX71137.1"/>
    <property type="molecule type" value="Genomic_DNA"/>
</dbReference>
<protein>
    <submittedName>
        <fullName evidence="1">Uncharacterized protein</fullName>
    </submittedName>
</protein>
<proteinExistence type="predicted"/>
<organism evidence="1 2">
    <name type="scientific">Caerostris extrusa</name>
    <name type="common">Bark spider</name>
    <name type="synonym">Caerostris bankana</name>
    <dbReference type="NCBI Taxonomy" id="172846"/>
    <lineage>
        <taxon>Eukaryota</taxon>
        <taxon>Metazoa</taxon>
        <taxon>Ecdysozoa</taxon>
        <taxon>Arthropoda</taxon>
        <taxon>Chelicerata</taxon>
        <taxon>Arachnida</taxon>
        <taxon>Araneae</taxon>
        <taxon>Araneomorphae</taxon>
        <taxon>Entelegynae</taxon>
        <taxon>Araneoidea</taxon>
        <taxon>Araneidae</taxon>
        <taxon>Caerostris</taxon>
    </lineage>
</organism>
<gene>
    <name evidence="1" type="ORF">CEXT_502811</name>
</gene>
<name>A0AAV4MFA1_CAEEX</name>
<keyword evidence="2" id="KW-1185">Reference proteome</keyword>
<accession>A0AAV4MFA1</accession>
<dbReference type="Proteomes" id="UP001054945">
    <property type="component" value="Unassembled WGS sequence"/>
</dbReference>
<comment type="caution">
    <text evidence="1">The sequence shown here is derived from an EMBL/GenBank/DDBJ whole genome shotgun (WGS) entry which is preliminary data.</text>
</comment>